<dbReference type="GO" id="GO:0000981">
    <property type="term" value="F:DNA-binding transcription factor activity, RNA polymerase II-specific"/>
    <property type="evidence" value="ECO:0007669"/>
    <property type="project" value="TreeGrafter"/>
</dbReference>
<reference evidence="3 4" key="1">
    <citation type="submission" date="2018-02" db="EMBL/GenBank/DDBJ databases">
        <title>Complete genome sequence of MneRV2, the pig-tailed macaque RV2 rhadinovirus, and evolutionary relationship with rhesus macaque RRV and human herpesvirus 8/KSHV.</title>
        <authorList>
            <person name="Rose T.M."/>
            <person name="Bruce A.G."/>
        </authorList>
    </citation>
    <scope>NUCLEOTIDE SEQUENCE [LARGE SCALE GENOMIC DNA]</scope>
    <source>
        <strain evidence="3 4">J97167</strain>
    </source>
</reference>
<feature type="compositionally biased region" description="Acidic residues" evidence="1">
    <location>
        <begin position="395"/>
        <end position="413"/>
    </location>
</feature>
<dbReference type="Proteomes" id="UP000297089">
    <property type="component" value="Segment"/>
</dbReference>
<gene>
    <name evidence="3" type="primary">N9-2</name>
</gene>
<dbReference type="PANTHER" id="PTHR11949:SF53">
    <property type="entry name" value="IRF TRYPTOPHAN PENTAD REPEAT DOMAIN-CONTAINING PROTEIN"/>
    <property type="match status" value="1"/>
</dbReference>
<evidence type="ECO:0000256" key="1">
    <source>
        <dbReference type="SAM" id="MobiDB-lite"/>
    </source>
</evidence>
<dbReference type="SUPFAM" id="SSF46785">
    <property type="entry name" value="Winged helix' DNA-binding domain"/>
    <property type="match status" value="1"/>
</dbReference>
<organism evidence="3 4">
    <name type="scientific">macacine gammaherpesvirus 12</name>
    <dbReference type="NCBI Taxonomy" id="2560571"/>
    <lineage>
        <taxon>Viruses</taxon>
        <taxon>Duplodnaviria</taxon>
        <taxon>Heunggongvirae</taxon>
        <taxon>Peploviricota</taxon>
        <taxon>Herviviricetes</taxon>
        <taxon>Herpesvirales</taxon>
        <taxon>Orthoherpesviridae</taxon>
        <taxon>Gammaherpesvirinae</taxon>
        <taxon>Rhadinovirus</taxon>
        <taxon>Rhadinovirus macacinegamma12</taxon>
    </lineage>
</organism>
<evidence type="ECO:0000313" key="3">
    <source>
        <dbReference type="EMBL" id="AJE29707.1"/>
    </source>
</evidence>
<sequence length="413" mass="45898">MAGRGVDVKAWLIAAVESGEYPGLVWENEDKTIVRVPWPRLTAAGHDGEKFFDDFCDMRGICQGEKPAHYGRFKKLRFLSDMRHHRSLREFRATNKAHGRWGDRYRLFRLLPEPVVSCPTCTLMSATERQCSGVASDFRYDLGDGSAQQRRRVLTEAPLTRSWMGKIRRAHEHRLPGAIQMTFLYFGNVVGFERVSAGIRVCSRPNPVLAGHSCCFPDERTRFFPAAGVVDCRFAVEDLRAMQKECEKGLLVVLTDTGISVKNLETRTMKVLTNSEEGYKNLPSRQPFQVFDIVEYLRALARSPNPGEDPPRDYAQIAVCPSVQSPSPEHAPIALRLRYVCETSSVRGLEGRCIVGSVVAFEERAAPYDQTDDPGEGTSQAFDPALDPGYSGPDPTDDSDGGTSGEDDGAARS</sequence>
<dbReference type="InterPro" id="IPR008984">
    <property type="entry name" value="SMAD_FHA_dom_sf"/>
</dbReference>
<evidence type="ECO:0000313" key="4">
    <source>
        <dbReference type="Proteomes" id="UP000297089"/>
    </source>
</evidence>
<proteinExistence type="predicted"/>
<accession>A0A0B5D5H1</accession>
<feature type="region of interest" description="Disordered" evidence="1">
    <location>
        <begin position="366"/>
        <end position="413"/>
    </location>
</feature>
<dbReference type="PANTHER" id="PTHR11949">
    <property type="entry name" value="INTERFERON REGULATORY FACTOR"/>
    <property type="match status" value="1"/>
</dbReference>
<dbReference type="SUPFAM" id="SSF49879">
    <property type="entry name" value="SMAD/FHA domain"/>
    <property type="match status" value="1"/>
</dbReference>
<dbReference type="InterPro" id="IPR036390">
    <property type="entry name" value="WH_DNA-bd_sf"/>
</dbReference>
<dbReference type="InterPro" id="IPR036388">
    <property type="entry name" value="WH-like_DNA-bd_sf"/>
</dbReference>
<evidence type="ECO:0000259" key="2">
    <source>
        <dbReference type="PROSITE" id="PS51507"/>
    </source>
</evidence>
<name>A0A0B5D5H1_9GAMA</name>
<protein>
    <submittedName>
        <fullName evidence="3">N9-2</fullName>
    </submittedName>
</protein>
<dbReference type="Pfam" id="PF00605">
    <property type="entry name" value="IRF"/>
    <property type="match status" value="1"/>
</dbReference>
<dbReference type="GO" id="GO:0000978">
    <property type="term" value="F:RNA polymerase II cis-regulatory region sequence-specific DNA binding"/>
    <property type="evidence" value="ECO:0007669"/>
    <property type="project" value="TreeGrafter"/>
</dbReference>
<dbReference type="Gene3D" id="1.10.10.10">
    <property type="entry name" value="Winged helix-like DNA-binding domain superfamily/Winged helix DNA-binding domain"/>
    <property type="match status" value="1"/>
</dbReference>
<keyword evidence="4" id="KW-1185">Reference proteome</keyword>
<dbReference type="PROSITE" id="PS51507">
    <property type="entry name" value="IRF_2"/>
    <property type="match status" value="1"/>
</dbReference>
<dbReference type="KEGG" id="vg:65099589"/>
<dbReference type="InterPro" id="IPR001346">
    <property type="entry name" value="Interferon_reg_fact_DNA-bd_dom"/>
</dbReference>
<dbReference type="CDD" id="cd00103">
    <property type="entry name" value="IRF"/>
    <property type="match status" value="1"/>
</dbReference>
<dbReference type="EMBL" id="KP265674">
    <property type="protein sequence ID" value="AJE29707.1"/>
    <property type="molecule type" value="Genomic_DNA"/>
</dbReference>
<dbReference type="GO" id="GO:0002376">
    <property type="term" value="P:immune system process"/>
    <property type="evidence" value="ECO:0007669"/>
    <property type="project" value="TreeGrafter"/>
</dbReference>
<feature type="domain" description="IRF tryptophan pentad repeat" evidence="2">
    <location>
        <begin position="5"/>
        <end position="112"/>
    </location>
</feature>
<dbReference type="SMART" id="SM00348">
    <property type="entry name" value="IRF"/>
    <property type="match status" value="1"/>
</dbReference>